<accession>A0AAD9PXV3</accession>
<gene>
    <name evidence="1" type="ORF">P5673_028405</name>
</gene>
<reference evidence="1" key="1">
    <citation type="journal article" date="2023" name="G3 (Bethesda)">
        <title>Whole genome assembly and annotation of the endangered Caribbean coral Acropora cervicornis.</title>
        <authorList>
            <person name="Selwyn J.D."/>
            <person name="Vollmer S.V."/>
        </authorList>
    </citation>
    <scope>NUCLEOTIDE SEQUENCE</scope>
    <source>
        <strain evidence="1">K2</strain>
    </source>
</reference>
<dbReference type="AlphaFoldDB" id="A0AAD9PXV3"/>
<organism evidence="1 2">
    <name type="scientific">Acropora cervicornis</name>
    <name type="common">Staghorn coral</name>
    <dbReference type="NCBI Taxonomy" id="6130"/>
    <lineage>
        <taxon>Eukaryota</taxon>
        <taxon>Metazoa</taxon>
        <taxon>Cnidaria</taxon>
        <taxon>Anthozoa</taxon>
        <taxon>Hexacorallia</taxon>
        <taxon>Scleractinia</taxon>
        <taxon>Astrocoeniina</taxon>
        <taxon>Acroporidae</taxon>
        <taxon>Acropora</taxon>
    </lineage>
</organism>
<evidence type="ECO:0000313" key="1">
    <source>
        <dbReference type="EMBL" id="KAK2550884.1"/>
    </source>
</evidence>
<sequence>TFELVSCCEKTTYVNNGNLSLRCTFLAFGLRAAAAKSISYSTCRQVFSCYVSRVEVISDQKGDLLICHG</sequence>
<protein>
    <submittedName>
        <fullName evidence="1">Uncharacterized protein</fullName>
    </submittedName>
</protein>
<dbReference type="Proteomes" id="UP001249851">
    <property type="component" value="Unassembled WGS sequence"/>
</dbReference>
<proteinExistence type="predicted"/>
<reference evidence="1" key="2">
    <citation type="journal article" date="2023" name="Science">
        <title>Genomic signatures of disease resistance in endangered staghorn corals.</title>
        <authorList>
            <person name="Vollmer S.V."/>
            <person name="Selwyn J.D."/>
            <person name="Despard B.A."/>
            <person name="Roesel C.L."/>
        </authorList>
    </citation>
    <scope>NUCLEOTIDE SEQUENCE</scope>
    <source>
        <strain evidence="1">K2</strain>
    </source>
</reference>
<feature type="non-terminal residue" evidence="1">
    <location>
        <position position="1"/>
    </location>
</feature>
<keyword evidence="2" id="KW-1185">Reference proteome</keyword>
<dbReference type="EMBL" id="JARQWQ010000105">
    <property type="protein sequence ID" value="KAK2550884.1"/>
    <property type="molecule type" value="Genomic_DNA"/>
</dbReference>
<comment type="caution">
    <text evidence="1">The sequence shown here is derived from an EMBL/GenBank/DDBJ whole genome shotgun (WGS) entry which is preliminary data.</text>
</comment>
<name>A0AAD9PXV3_ACRCE</name>
<evidence type="ECO:0000313" key="2">
    <source>
        <dbReference type="Proteomes" id="UP001249851"/>
    </source>
</evidence>